<organism evidence="1 2">
    <name type="scientific">Paenibacillus naphthalenovorans</name>
    <dbReference type="NCBI Taxonomy" id="162209"/>
    <lineage>
        <taxon>Bacteria</taxon>
        <taxon>Bacillati</taxon>
        <taxon>Bacillota</taxon>
        <taxon>Bacilli</taxon>
        <taxon>Bacillales</taxon>
        <taxon>Paenibacillaceae</taxon>
        <taxon>Paenibacillus</taxon>
    </lineage>
</organism>
<gene>
    <name evidence="1" type="ORF">IJ22_13660</name>
</gene>
<dbReference type="AlphaFoldDB" id="A0A0U2W5L5"/>
<dbReference type="EMBL" id="CP013652">
    <property type="protein sequence ID" value="ALS21742.1"/>
    <property type="molecule type" value="Genomic_DNA"/>
</dbReference>
<dbReference type="Proteomes" id="UP000061660">
    <property type="component" value="Chromosome"/>
</dbReference>
<accession>A0A0U2W5L5</accession>
<dbReference type="STRING" id="162209.IJ22_13660"/>
<sequence length="47" mass="5596">MEARMDYVLLPVVNFIEKHCLNWFRAVFFYAAASDGKKRLCYTINYS</sequence>
<name>A0A0U2W5L5_9BACL</name>
<dbReference type="PATRIC" id="fig|162209.4.peg.1447"/>
<dbReference type="KEGG" id="pnp:IJ22_13660"/>
<evidence type="ECO:0000313" key="1">
    <source>
        <dbReference type="EMBL" id="ALS21742.1"/>
    </source>
</evidence>
<keyword evidence="2" id="KW-1185">Reference proteome</keyword>
<reference evidence="1 2" key="2">
    <citation type="journal article" date="2016" name="Genome Announc.">
        <title>Complete Genome Sequences of Two Interactive Moderate Thermophiles, Paenibacillus napthalenovorans 32O-Y and Paenibacillus sp. 32O-W.</title>
        <authorList>
            <person name="Butler R.R.III."/>
            <person name="Wang J."/>
            <person name="Stark B.C."/>
            <person name="Pombert J.F."/>
        </authorList>
    </citation>
    <scope>NUCLEOTIDE SEQUENCE [LARGE SCALE GENOMIC DNA]</scope>
    <source>
        <strain evidence="1 2">32O-Y</strain>
    </source>
</reference>
<evidence type="ECO:0000313" key="2">
    <source>
        <dbReference type="Proteomes" id="UP000061660"/>
    </source>
</evidence>
<proteinExistence type="predicted"/>
<protein>
    <submittedName>
        <fullName evidence="1">Uncharacterized protein</fullName>
    </submittedName>
</protein>
<reference evidence="2" key="1">
    <citation type="submission" date="2015-12" db="EMBL/GenBank/DDBJ databases">
        <title>Complete genome sequences of two moderately thermophilic Paenibacillus species.</title>
        <authorList>
            <person name="Butler R.III."/>
            <person name="Wang J."/>
            <person name="Stark B.C."/>
            <person name="Pombert J.-F."/>
        </authorList>
    </citation>
    <scope>NUCLEOTIDE SEQUENCE [LARGE SCALE GENOMIC DNA]</scope>
    <source>
        <strain evidence="2">32O-Y</strain>
    </source>
</reference>